<dbReference type="OrthoDB" id="9807346at2"/>
<dbReference type="EMBL" id="CP032418">
    <property type="protein sequence ID" value="AYC28774.1"/>
    <property type="molecule type" value="Genomic_DNA"/>
</dbReference>
<dbReference type="KEGG" id="paek:D3873_02390"/>
<sequence length="60" mass="6801">MRINCFECQHFFITWDQRNPRGCKAFGFKTKELPSAVVRRASGMECAKFTPKQATGGTSK</sequence>
<gene>
    <name evidence="1" type="ORF">D3873_02390</name>
</gene>
<protein>
    <submittedName>
        <fullName evidence="1">Uracil-DNA glycosylase</fullName>
    </submittedName>
</protein>
<proteinExistence type="predicted"/>
<keyword evidence="2" id="KW-1185">Reference proteome</keyword>
<evidence type="ECO:0000313" key="2">
    <source>
        <dbReference type="Proteomes" id="UP000265725"/>
    </source>
</evidence>
<dbReference type="Proteomes" id="UP000265725">
    <property type="component" value="Chromosome"/>
</dbReference>
<name>A0A385YQL1_9BACL</name>
<dbReference type="AlphaFoldDB" id="A0A385YQL1"/>
<dbReference type="RefSeq" id="WP_119882518.1">
    <property type="nucleotide sequence ID" value="NZ_CP032418.1"/>
</dbReference>
<organism evidence="1 2">
    <name type="scientific">Paenisporosarcina cavernae</name>
    <dbReference type="NCBI Taxonomy" id="2320858"/>
    <lineage>
        <taxon>Bacteria</taxon>
        <taxon>Bacillati</taxon>
        <taxon>Bacillota</taxon>
        <taxon>Bacilli</taxon>
        <taxon>Bacillales</taxon>
        <taxon>Caryophanaceae</taxon>
        <taxon>Paenisporosarcina</taxon>
    </lineage>
</organism>
<evidence type="ECO:0000313" key="1">
    <source>
        <dbReference type="EMBL" id="AYC28774.1"/>
    </source>
</evidence>
<accession>A0A385YQL1</accession>
<reference evidence="2" key="1">
    <citation type="submission" date="2018-09" db="EMBL/GenBank/DDBJ databases">
        <authorList>
            <person name="Zhu H."/>
        </authorList>
    </citation>
    <scope>NUCLEOTIDE SEQUENCE [LARGE SCALE GENOMIC DNA]</scope>
    <source>
        <strain evidence="2">K2R23-3</strain>
    </source>
</reference>